<evidence type="ECO:0000256" key="1">
    <source>
        <dbReference type="SAM" id="MobiDB-lite"/>
    </source>
</evidence>
<feature type="domain" description="TTI1 N-terminal TPR" evidence="2">
    <location>
        <begin position="14"/>
        <end position="344"/>
    </location>
</feature>
<dbReference type="PANTHER" id="PTHR18460:SF3">
    <property type="entry name" value="TELO2-INTERACTING PROTEIN 1 HOMOLOG"/>
    <property type="match status" value="1"/>
</dbReference>
<dbReference type="RefSeq" id="XP_060281944.1">
    <property type="nucleotide sequence ID" value="XM_060422066.1"/>
</dbReference>
<evidence type="ECO:0000313" key="4">
    <source>
        <dbReference type="EMBL" id="KAK1765731.1"/>
    </source>
</evidence>
<dbReference type="InterPro" id="IPR016024">
    <property type="entry name" value="ARM-type_fold"/>
</dbReference>
<comment type="caution">
    <text evidence="4">The sequence shown here is derived from an EMBL/GenBank/DDBJ whole genome shotgun (WGS) entry which is preliminary data.</text>
</comment>
<evidence type="ECO:0000259" key="3">
    <source>
        <dbReference type="Pfam" id="PF24181"/>
    </source>
</evidence>
<dbReference type="EMBL" id="MU839014">
    <property type="protein sequence ID" value="KAK1765731.1"/>
    <property type="molecule type" value="Genomic_DNA"/>
</dbReference>
<evidence type="ECO:0000313" key="5">
    <source>
        <dbReference type="Proteomes" id="UP001244011"/>
    </source>
</evidence>
<dbReference type="FunFam" id="1.25.10.10:FF:001401">
    <property type="entry name" value="Uncharacterized protein"/>
    <property type="match status" value="1"/>
</dbReference>
<dbReference type="InterPro" id="IPR049362">
    <property type="entry name" value="TTI1_rpt"/>
</dbReference>
<organism evidence="4 5">
    <name type="scientific">Phialemonium atrogriseum</name>
    <dbReference type="NCBI Taxonomy" id="1093897"/>
    <lineage>
        <taxon>Eukaryota</taxon>
        <taxon>Fungi</taxon>
        <taxon>Dikarya</taxon>
        <taxon>Ascomycota</taxon>
        <taxon>Pezizomycotina</taxon>
        <taxon>Sordariomycetes</taxon>
        <taxon>Sordariomycetidae</taxon>
        <taxon>Cephalothecales</taxon>
        <taxon>Cephalothecaceae</taxon>
        <taxon>Phialemonium</taxon>
    </lineage>
</organism>
<keyword evidence="5" id="KW-1185">Reference proteome</keyword>
<dbReference type="PIRSF" id="PIRSF005250">
    <property type="entry name" value="UCP005250"/>
    <property type="match status" value="1"/>
</dbReference>
<evidence type="ECO:0000259" key="2">
    <source>
        <dbReference type="Pfam" id="PF24173"/>
    </source>
</evidence>
<dbReference type="AlphaFoldDB" id="A0AAJ0FEM4"/>
<feature type="region of interest" description="Disordered" evidence="1">
    <location>
        <begin position="941"/>
        <end position="973"/>
    </location>
</feature>
<dbReference type="Pfam" id="PF24173">
    <property type="entry name" value="TPR_TTI1_N"/>
    <property type="match status" value="1"/>
</dbReference>
<reference evidence="4" key="1">
    <citation type="submission" date="2023-06" db="EMBL/GenBank/DDBJ databases">
        <title>Genome-scale phylogeny and comparative genomics of the fungal order Sordariales.</title>
        <authorList>
            <consortium name="Lawrence Berkeley National Laboratory"/>
            <person name="Hensen N."/>
            <person name="Bonometti L."/>
            <person name="Westerberg I."/>
            <person name="Brannstrom I.O."/>
            <person name="Guillou S."/>
            <person name="Cros-Aarteil S."/>
            <person name="Calhoun S."/>
            <person name="Haridas S."/>
            <person name="Kuo A."/>
            <person name="Mondo S."/>
            <person name="Pangilinan J."/>
            <person name="Riley R."/>
            <person name="Labutti K."/>
            <person name="Andreopoulos B."/>
            <person name="Lipzen A."/>
            <person name="Chen C."/>
            <person name="Yanf M."/>
            <person name="Daum C."/>
            <person name="Ng V."/>
            <person name="Clum A."/>
            <person name="Steindorff A."/>
            <person name="Ohm R."/>
            <person name="Martin F."/>
            <person name="Silar P."/>
            <person name="Natvig D."/>
            <person name="Lalanne C."/>
            <person name="Gautier V."/>
            <person name="Ament-Velasquez S.L."/>
            <person name="Kruys A."/>
            <person name="Hutchinson M.I."/>
            <person name="Powell A.J."/>
            <person name="Barry K."/>
            <person name="Miller A.N."/>
            <person name="Grigoriev I.V."/>
            <person name="Debuchy R."/>
            <person name="Gladieux P."/>
            <person name="Thoren M.H."/>
            <person name="Johannesson H."/>
        </authorList>
    </citation>
    <scope>NUCLEOTIDE SEQUENCE</scope>
    <source>
        <strain evidence="4">8032-3</strain>
    </source>
</reference>
<dbReference type="Pfam" id="PF24181">
    <property type="entry name" value="TPR_TTI1_C"/>
    <property type="match status" value="1"/>
</dbReference>
<dbReference type="SUPFAM" id="SSF48371">
    <property type="entry name" value="ARM repeat"/>
    <property type="match status" value="1"/>
</dbReference>
<dbReference type="InterPro" id="IPR011989">
    <property type="entry name" value="ARM-like"/>
</dbReference>
<dbReference type="Pfam" id="PF21547">
    <property type="entry name" value="TTI1"/>
    <property type="match status" value="1"/>
</dbReference>
<feature type="region of interest" description="Disordered" evidence="1">
    <location>
        <begin position="770"/>
        <end position="830"/>
    </location>
</feature>
<dbReference type="GeneID" id="85305253"/>
<name>A0AAJ0FEM4_9PEZI</name>
<protein>
    <submittedName>
        <fullName evidence="4">Armadillo-type protein</fullName>
    </submittedName>
</protein>
<dbReference type="PANTHER" id="PTHR18460">
    <property type="entry name" value="TEL2 INTERACTING PROTEIN 1 TTI1 FAMILY MEMBER"/>
    <property type="match status" value="1"/>
</dbReference>
<accession>A0AAJ0FEM4</accession>
<dbReference type="InterPro" id="IPR057567">
    <property type="entry name" value="TPR_TTI1_C"/>
</dbReference>
<dbReference type="InterPro" id="IPR052587">
    <property type="entry name" value="TELO2-interacting_protein_1"/>
</dbReference>
<dbReference type="Gene3D" id="1.25.10.10">
    <property type="entry name" value="Leucine-rich Repeat Variant"/>
    <property type="match status" value="2"/>
</dbReference>
<proteinExistence type="predicted"/>
<dbReference type="InterPro" id="IPR016441">
    <property type="entry name" value="Tti1"/>
</dbReference>
<dbReference type="InterPro" id="IPR057566">
    <property type="entry name" value="TPR_TTI1_N"/>
</dbReference>
<feature type="compositionally biased region" description="Acidic residues" evidence="1">
    <location>
        <begin position="805"/>
        <end position="817"/>
    </location>
</feature>
<feature type="domain" description="TTI1 C-terminal TPR" evidence="3">
    <location>
        <begin position="765"/>
        <end position="925"/>
    </location>
</feature>
<sequence length="1118" mass="120831">MATIGSSAARTEFFKQLKPICVPLSQLAIRSADKTADAKEILSLIESLTNAWEDQASRDRTVLDDRLADYVFFPLSHVLRSQDQYPIRLIEGTIKLLSVLIRNGWRGRISKELSQQLLIFLTFVIGGVPGQEKKRHVPEETLSEGYRALGALVTASGSTASASALLEDQIIPTLGHSISVVLDGVINGTAPDIQLAALDCLEAFYSSIKDHSVLATFLPGTVSSLSRALSPPLSLKAQKRVLVRGLAVLGAILSGVLGDIRTRNILKDTSPAKPEENGAGKVLTPAWLNATASQIKIALSSVLKLRSHESEEVQLAVSRLCICLLDECHSSLAECKSILVESAMMTETGDAEKSIYHTSLEDLTSIYPELGDTIRGTLYNWVIGLPRVMQSSHGRVKQQAIRNVIKGNKLAASLKLDSTTLDDSLADSLKDSMVALLLGSKPQKMVADVELDEDTWKNAALSKADSALQEYRPVLLAEDSQQSTRNEIRSLTDNIGSSSQKTKLAAELLTHLRDSRGEDQIASFWLSFEFVKASSHSQSSDLDTFLDLTFANDREPQDAVFQELYDFSVSVVTSHSDTEDTDWRLEAIALEVTAFAASRMQDGFRPELIDVLYPITTFMGSQHPRLRTHAMTTLNKIAASCGYGNVSELIIDNADYMVNSISLRLNTFDISPASTRVLSMMIRLTGPRLIPFLDDAVAAIFAALDNYHGYPLFVESLFSVLSEIVRQGVKSDTLLIEEDRSKRIDHKKNPPSSEGIEGILDLLEQRAHRREREAPDLEETGGQLTGHPKEPWGPPKSKTKSFIETLEEADETEEVAEDAPVSGGEKPKPPATPTYALLTRVTSLTQHYLTSPTPTLRKSLLDLVTTVSPALAPDEDSFLPTINALWPVVVARLHDPEPFVVVAACRALGALCASAGDFLVSRVKTEWGSWLARWCGRVRDEAGSKGPAANQKGKKRATAGTFPSGRASGGLGGGAAAVRGEIVLPSRPVDPSLTGGAGDIKLVQTSSSSSASSQSASAVMATGLGRFAQAAQVWAAVAGLLTAIVSHVRIDDDVFDQVLDLLGGGPGDALQRDAEARRALEDVNADAVWLALYERGHVARGPAPVLEGVEFARMVEVV</sequence>
<dbReference type="GO" id="GO:0005737">
    <property type="term" value="C:cytoplasm"/>
    <property type="evidence" value="ECO:0007669"/>
    <property type="project" value="TreeGrafter"/>
</dbReference>
<dbReference type="Proteomes" id="UP001244011">
    <property type="component" value="Unassembled WGS sequence"/>
</dbReference>
<gene>
    <name evidence="4" type="ORF">QBC33DRAFT_133528</name>
</gene>